<evidence type="ECO:0000256" key="7">
    <source>
        <dbReference type="ARBA" id="ARBA00023136"/>
    </source>
</evidence>
<evidence type="ECO:0000313" key="9">
    <source>
        <dbReference type="EMBL" id="SFV80924.1"/>
    </source>
</evidence>
<dbReference type="Pfam" id="PF03591">
    <property type="entry name" value="AzlC"/>
    <property type="match status" value="1"/>
</dbReference>
<sequence length="199" mass="22322">MLFQDLGYPWYLATLMAFFVYAGTAQFMIVGLLAAGVGLTEIAISTFLINSRHIFYGLSMLNSYGDWGLKKIYLAFGLTDETYSLVTTIDLKDDTAKERQFFIITALNHSYWVISCTIGAVIGSSFSINTQGMEFTLTALFVVLVIEQWKQIRKPFPFVIAAFSSIVALYLFSDQMLLGSIALSVTLLIITNFLENRHE</sequence>
<gene>
    <name evidence="9" type="ORF">MNB_SUP05-6-523</name>
</gene>
<feature type="transmembrane region" description="Helical" evidence="8">
    <location>
        <begin position="12"/>
        <end position="39"/>
    </location>
</feature>
<keyword evidence="4" id="KW-1003">Cell membrane</keyword>
<protein>
    <submittedName>
        <fullName evidence="9">Branched-chain amino acid transport protein azlC</fullName>
    </submittedName>
</protein>
<dbReference type="GO" id="GO:1903785">
    <property type="term" value="P:L-valine transmembrane transport"/>
    <property type="evidence" value="ECO:0007669"/>
    <property type="project" value="TreeGrafter"/>
</dbReference>
<feature type="transmembrane region" description="Helical" evidence="8">
    <location>
        <begin position="128"/>
        <end position="146"/>
    </location>
</feature>
<evidence type="ECO:0000256" key="5">
    <source>
        <dbReference type="ARBA" id="ARBA00022692"/>
    </source>
</evidence>
<keyword evidence="7 8" id="KW-0472">Membrane</keyword>
<evidence type="ECO:0000256" key="8">
    <source>
        <dbReference type="SAM" id="Phobius"/>
    </source>
</evidence>
<evidence type="ECO:0000256" key="3">
    <source>
        <dbReference type="ARBA" id="ARBA00022448"/>
    </source>
</evidence>
<feature type="transmembrane region" description="Helical" evidence="8">
    <location>
        <begin position="178"/>
        <end position="194"/>
    </location>
</feature>
<dbReference type="PANTHER" id="PTHR34979:SF1">
    <property type="entry name" value="INNER MEMBRANE PROTEIN YGAZ"/>
    <property type="match status" value="1"/>
</dbReference>
<dbReference type="AlphaFoldDB" id="A0A1W1DHZ0"/>
<evidence type="ECO:0000256" key="1">
    <source>
        <dbReference type="ARBA" id="ARBA00004651"/>
    </source>
</evidence>
<evidence type="ECO:0000256" key="4">
    <source>
        <dbReference type="ARBA" id="ARBA00022475"/>
    </source>
</evidence>
<keyword evidence="3" id="KW-0813">Transport</keyword>
<accession>A0A1W1DHZ0</accession>
<keyword evidence="5 8" id="KW-0812">Transmembrane</keyword>
<organism evidence="9">
    <name type="scientific">hydrothermal vent metagenome</name>
    <dbReference type="NCBI Taxonomy" id="652676"/>
    <lineage>
        <taxon>unclassified sequences</taxon>
        <taxon>metagenomes</taxon>
        <taxon>ecological metagenomes</taxon>
    </lineage>
</organism>
<dbReference type="InterPro" id="IPR011606">
    <property type="entry name" value="Brnchd-chn_aa_trnsp_permease"/>
</dbReference>
<reference evidence="9" key="1">
    <citation type="submission" date="2016-10" db="EMBL/GenBank/DDBJ databases">
        <authorList>
            <person name="de Groot N.N."/>
        </authorList>
    </citation>
    <scope>NUCLEOTIDE SEQUENCE</scope>
</reference>
<feature type="transmembrane region" description="Helical" evidence="8">
    <location>
        <begin position="101"/>
        <end position="122"/>
    </location>
</feature>
<name>A0A1W1DHZ0_9ZZZZ</name>
<dbReference type="PANTHER" id="PTHR34979">
    <property type="entry name" value="INNER MEMBRANE PROTEIN YGAZ"/>
    <property type="match status" value="1"/>
</dbReference>
<proteinExistence type="inferred from homology"/>
<dbReference type="GO" id="GO:0005886">
    <property type="term" value="C:plasma membrane"/>
    <property type="evidence" value="ECO:0007669"/>
    <property type="project" value="UniProtKB-SubCell"/>
</dbReference>
<comment type="similarity">
    <text evidence="2">Belongs to the AzlC family.</text>
</comment>
<dbReference type="EMBL" id="FPHV01000018">
    <property type="protein sequence ID" value="SFV80924.1"/>
    <property type="molecule type" value="Genomic_DNA"/>
</dbReference>
<feature type="transmembrane region" description="Helical" evidence="8">
    <location>
        <begin position="155"/>
        <end position="172"/>
    </location>
</feature>
<keyword evidence="6 8" id="KW-1133">Transmembrane helix</keyword>
<evidence type="ECO:0000256" key="6">
    <source>
        <dbReference type="ARBA" id="ARBA00022989"/>
    </source>
</evidence>
<comment type="subcellular location">
    <subcellularLocation>
        <location evidence="1">Cell membrane</location>
        <topology evidence="1">Multi-pass membrane protein</topology>
    </subcellularLocation>
</comment>
<evidence type="ECO:0000256" key="2">
    <source>
        <dbReference type="ARBA" id="ARBA00010735"/>
    </source>
</evidence>